<accession>A0AAW0JQC7</accession>
<keyword evidence="3" id="KW-1185">Reference proteome</keyword>
<proteinExistence type="predicted"/>
<evidence type="ECO:0000256" key="1">
    <source>
        <dbReference type="SAM" id="MobiDB-lite"/>
    </source>
</evidence>
<evidence type="ECO:0000313" key="2">
    <source>
        <dbReference type="EMBL" id="KAK7829204.1"/>
    </source>
</evidence>
<dbReference type="AlphaFoldDB" id="A0AAW0JQC7"/>
<reference evidence="2 3" key="1">
    <citation type="journal article" date="2023" name="bioRxiv">
        <title>Conserved and derived expression patterns and positive selection on dental genes reveal complex evolutionary context of ever-growing rodent molars.</title>
        <authorList>
            <person name="Calamari Z.T."/>
            <person name="Song A."/>
            <person name="Cohen E."/>
            <person name="Akter M."/>
            <person name="Roy R.D."/>
            <person name="Hallikas O."/>
            <person name="Christensen M.M."/>
            <person name="Li P."/>
            <person name="Marangoni P."/>
            <person name="Jernvall J."/>
            <person name="Klein O.D."/>
        </authorList>
    </citation>
    <scope>NUCLEOTIDE SEQUENCE [LARGE SCALE GENOMIC DNA]</scope>
    <source>
        <strain evidence="2">V071</strain>
    </source>
</reference>
<protein>
    <submittedName>
        <fullName evidence="2">Uncharacterized protein</fullName>
    </submittedName>
</protein>
<comment type="caution">
    <text evidence="2">The sequence shown here is derived from an EMBL/GenBank/DDBJ whole genome shotgun (WGS) entry which is preliminary data.</text>
</comment>
<sequence length="88" mass="10027">MGSCPEFPSPAQHIYQHPDRSEPDRDRTQGLYKLSKCSTIKLIALSCFLNFSISAKYSMHGFCFVPSYDSQHAGMKSDSRVSRSFRPY</sequence>
<gene>
    <name evidence="2" type="ORF">U0070_012675</name>
</gene>
<feature type="compositionally biased region" description="Basic and acidic residues" evidence="1">
    <location>
        <begin position="16"/>
        <end position="28"/>
    </location>
</feature>
<feature type="region of interest" description="Disordered" evidence="1">
    <location>
        <begin position="1"/>
        <end position="28"/>
    </location>
</feature>
<organism evidence="2 3">
    <name type="scientific">Myodes glareolus</name>
    <name type="common">Bank vole</name>
    <name type="synonym">Clethrionomys glareolus</name>
    <dbReference type="NCBI Taxonomy" id="447135"/>
    <lineage>
        <taxon>Eukaryota</taxon>
        <taxon>Metazoa</taxon>
        <taxon>Chordata</taxon>
        <taxon>Craniata</taxon>
        <taxon>Vertebrata</taxon>
        <taxon>Euteleostomi</taxon>
        <taxon>Mammalia</taxon>
        <taxon>Eutheria</taxon>
        <taxon>Euarchontoglires</taxon>
        <taxon>Glires</taxon>
        <taxon>Rodentia</taxon>
        <taxon>Myomorpha</taxon>
        <taxon>Muroidea</taxon>
        <taxon>Cricetidae</taxon>
        <taxon>Arvicolinae</taxon>
        <taxon>Myodes</taxon>
    </lineage>
</organism>
<name>A0AAW0JQC7_MYOGA</name>
<evidence type="ECO:0000313" key="3">
    <source>
        <dbReference type="Proteomes" id="UP001488838"/>
    </source>
</evidence>
<dbReference type="Proteomes" id="UP001488838">
    <property type="component" value="Unassembled WGS sequence"/>
</dbReference>
<dbReference type="EMBL" id="JBBHLL010000022">
    <property type="protein sequence ID" value="KAK7829204.1"/>
    <property type="molecule type" value="Genomic_DNA"/>
</dbReference>